<keyword evidence="2" id="KW-0808">Transferase</keyword>
<dbReference type="PANTHER" id="PTHR36617">
    <property type="entry name" value="PROTEIN, PUTATIVE-RELATED"/>
    <property type="match status" value="1"/>
</dbReference>
<dbReference type="GO" id="GO:0003964">
    <property type="term" value="F:RNA-directed DNA polymerase activity"/>
    <property type="evidence" value="ECO:0007669"/>
    <property type="project" value="UniProtKB-KW"/>
</dbReference>
<protein>
    <submittedName>
        <fullName evidence="2">RNA-directed DNA polymerase, eukaryota</fullName>
    </submittedName>
</protein>
<dbReference type="InterPro" id="IPR026960">
    <property type="entry name" value="RVT-Znf"/>
</dbReference>
<keyword evidence="2" id="KW-0695">RNA-directed DNA polymerase</keyword>
<evidence type="ECO:0000259" key="1">
    <source>
        <dbReference type="Pfam" id="PF13966"/>
    </source>
</evidence>
<dbReference type="AlphaFoldDB" id="A0A699HR59"/>
<keyword evidence="2" id="KW-0548">Nucleotidyltransferase</keyword>
<dbReference type="PANTHER" id="PTHR36617:SF5">
    <property type="entry name" value="OS05G0421675 PROTEIN"/>
    <property type="match status" value="1"/>
</dbReference>
<dbReference type="Pfam" id="PF13966">
    <property type="entry name" value="zf-RVT"/>
    <property type="match status" value="1"/>
</dbReference>
<feature type="domain" description="Reverse transcriptase zinc-binding" evidence="1">
    <location>
        <begin position="247"/>
        <end position="313"/>
    </location>
</feature>
<accession>A0A699HR59</accession>
<sequence length="406" mass="47278">MANRIAGVLGDLVHEVQSAFIADRQILDGSLILNEVLQWCKDKKKHALVFKVDFEKAPTDEFQFFKGLKQGDPLFPFLFILIMESLHLSFDRVVKAGMFKGIQLSSSVNISHMFCANDAVFVGKWKGINFLEYMSIKVGNGNSTSFWVVNWIGGTSLKLQFPRLYALENNKLVIVGTKLTQQSLDCSFRREPRGGIELEQFINLKALVQNVILAPMEDRWKWDLESSGDFSVASIRKRIDDITLPEVNSKSRWIKYVPIKVNVHAWKVKTDALPSRFNISRRGIVINSIMCEICHNGVETVTHLFFSCCLVREVTRLICRWWDMPFEEFVSYEDWLEWILRLRLPAKNKMMFEGVFFVLWWHVRAFRNKLLFDVKDPVKAGFFDEVVSMSFYWCRYKCKATFSWID</sequence>
<proteinExistence type="predicted"/>
<gene>
    <name evidence="2" type="ORF">Tci_442688</name>
</gene>
<comment type="caution">
    <text evidence="2">The sequence shown here is derived from an EMBL/GenBank/DDBJ whole genome shotgun (WGS) entry which is preliminary data.</text>
</comment>
<reference evidence="2" key="1">
    <citation type="journal article" date="2019" name="Sci. Rep.">
        <title>Draft genome of Tanacetum cinerariifolium, the natural source of mosquito coil.</title>
        <authorList>
            <person name="Yamashiro T."/>
            <person name="Shiraishi A."/>
            <person name="Satake H."/>
            <person name="Nakayama K."/>
        </authorList>
    </citation>
    <scope>NUCLEOTIDE SEQUENCE</scope>
</reference>
<name>A0A699HR59_TANCI</name>
<dbReference type="EMBL" id="BKCJ010202066">
    <property type="protein sequence ID" value="GEY70714.1"/>
    <property type="molecule type" value="Genomic_DNA"/>
</dbReference>
<evidence type="ECO:0000313" key="2">
    <source>
        <dbReference type="EMBL" id="GEY70714.1"/>
    </source>
</evidence>
<organism evidence="2">
    <name type="scientific">Tanacetum cinerariifolium</name>
    <name type="common">Dalmatian daisy</name>
    <name type="synonym">Chrysanthemum cinerariifolium</name>
    <dbReference type="NCBI Taxonomy" id="118510"/>
    <lineage>
        <taxon>Eukaryota</taxon>
        <taxon>Viridiplantae</taxon>
        <taxon>Streptophyta</taxon>
        <taxon>Embryophyta</taxon>
        <taxon>Tracheophyta</taxon>
        <taxon>Spermatophyta</taxon>
        <taxon>Magnoliopsida</taxon>
        <taxon>eudicotyledons</taxon>
        <taxon>Gunneridae</taxon>
        <taxon>Pentapetalae</taxon>
        <taxon>asterids</taxon>
        <taxon>campanulids</taxon>
        <taxon>Asterales</taxon>
        <taxon>Asteraceae</taxon>
        <taxon>Asteroideae</taxon>
        <taxon>Anthemideae</taxon>
        <taxon>Anthemidinae</taxon>
        <taxon>Tanacetum</taxon>
    </lineage>
</organism>